<dbReference type="AlphaFoldDB" id="A0A9Q3JAG8"/>
<proteinExistence type="predicted"/>
<gene>
    <name evidence="1" type="ORF">O181_098221</name>
</gene>
<evidence type="ECO:0000313" key="1">
    <source>
        <dbReference type="EMBL" id="MBW0558506.1"/>
    </source>
</evidence>
<accession>A0A9Q3JAG8</accession>
<dbReference type="Proteomes" id="UP000765509">
    <property type="component" value="Unassembled WGS sequence"/>
</dbReference>
<name>A0A9Q3JAG8_9BASI</name>
<reference evidence="1" key="1">
    <citation type="submission" date="2021-03" db="EMBL/GenBank/DDBJ databases">
        <title>Draft genome sequence of rust myrtle Austropuccinia psidii MF-1, a brazilian biotype.</title>
        <authorList>
            <person name="Quecine M.C."/>
            <person name="Pachon D.M.R."/>
            <person name="Bonatelli M.L."/>
            <person name="Correr F.H."/>
            <person name="Franceschini L.M."/>
            <person name="Leite T.F."/>
            <person name="Margarido G.R.A."/>
            <person name="Almeida C.A."/>
            <person name="Ferrarezi J.A."/>
            <person name="Labate C.A."/>
        </authorList>
    </citation>
    <scope>NUCLEOTIDE SEQUENCE</scope>
    <source>
        <strain evidence="1">MF-1</strain>
    </source>
</reference>
<evidence type="ECO:0000313" key="2">
    <source>
        <dbReference type="Proteomes" id="UP000765509"/>
    </source>
</evidence>
<organism evidence="1 2">
    <name type="scientific">Austropuccinia psidii MF-1</name>
    <dbReference type="NCBI Taxonomy" id="1389203"/>
    <lineage>
        <taxon>Eukaryota</taxon>
        <taxon>Fungi</taxon>
        <taxon>Dikarya</taxon>
        <taxon>Basidiomycota</taxon>
        <taxon>Pucciniomycotina</taxon>
        <taxon>Pucciniomycetes</taxon>
        <taxon>Pucciniales</taxon>
        <taxon>Sphaerophragmiaceae</taxon>
        <taxon>Austropuccinia</taxon>
    </lineage>
</organism>
<dbReference type="EMBL" id="AVOT02066794">
    <property type="protein sequence ID" value="MBW0558506.1"/>
    <property type="molecule type" value="Genomic_DNA"/>
</dbReference>
<sequence>MSSLNCHYGSGYSDSVKVFSDKELGELLFGYPSSPSESRGFWDWATKPHSIPASPPALATLSRVTSPLTSSKNIPKAALAFYLFIQGKYDPRLFVADPLSYFLGEEALNASSQKNKNGFRKPSHPYGLHSRGFCGRVIKPSRRP</sequence>
<protein>
    <submittedName>
        <fullName evidence="1">Uncharacterized protein</fullName>
    </submittedName>
</protein>
<keyword evidence="2" id="KW-1185">Reference proteome</keyword>
<comment type="caution">
    <text evidence="1">The sequence shown here is derived from an EMBL/GenBank/DDBJ whole genome shotgun (WGS) entry which is preliminary data.</text>
</comment>